<evidence type="ECO:0000313" key="4">
    <source>
        <dbReference type="Proteomes" id="UP000030003"/>
    </source>
</evidence>
<protein>
    <recommendedName>
        <fullName evidence="5">DUF2306 domain-containing protein</fullName>
    </recommendedName>
</protein>
<dbReference type="OrthoDB" id="5984490at2"/>
<accession>A0A0A0M9J3</accession>
<organism evidence="3 4">
    <name type="scientific">Lysobacter defluvii IMMIB APB-9 = DSM 18482</name>
    <dbReference type="NCBI Taxonomy" id="1385515"/>
    <lineage>
        <taxon>Bacteria</taxon>
        <taxon>Pseudomonadati</taxon>
        <taxon>Pseudomonadota</taxon>
        <taxon>Gammaproteobacteria</taxon>
        <taxon>Lysobacterales</taxon>
        <taxon>Lysobacteraceae</taxon>
        <taxon>Novilysobacter</taxon>
    </lineage>
</organism>
<keyword evidence="2" id="KW-1133">Transmembrane helix</keyword>
<dbReference type="RefSeq" id="WP_027070439.1">
    <property type="nucleotide sequence ID" value="NZ_AUHT01000012.1"/>
</dbReference>
<feature type="transmembrane region" description="Helical" evidence="2">
    <location>
        <begin position="192"/>
        <end position="213"/>
    </location>
</feature>
<feature type="region of interest" description="Disordered" evidence="1">
    <location>
        <begin position="221"/>
        <end position="240"/>
    </location>
</feature>
<sequence>MDAIPTFALLHAGAGTLALAGFWLAAGLRKGSGPHRLAGRAYLLSMATVIATGIPLTLGQWADGHPVAAAFLGYLLLLVSTTVWLSWRAVRDRGSPRRYFGRVHAALAIANPVAGAGVLALGLATGSALLTGFSLVGLFTGIDMWRRRRTMPSRPGWWMQEHYAAMVGNGAATHVAFLVLGLPRLVPEVAGSAAYLAGWFVPVLVAVAANIWLDRRHARGRAPVGQTSPSSSQPSPVPRL</sequence>
<dbReference type="Proteomes" id="UP000030003">
    <property type="component" value="Unassembled WGS sequence"/>
</dbReference>
<keyword evidence="4" id="KW-1185">Reference proteome</keyword>
<dbReference type="AlphaFoldDB" id="A0A0A0M9J3"/>
<feature type="transmembrane region" description="Helical" evidence="2">
    <location>
        <begin position="6"/>
        <end position="29"/>
    </location>
</feature>
<name>A0A0A0M9J3_9GAMM</name>
<evidence type="ECO:0000313" key="3">
    <source>
        <dbReference type="EMBL" id="KGO97806.1"/>
    </source>
</evidence>
<feature type="transmembrane region" description="Helical" evidence="2">
    <location>
        <begin position="67"/>
        <end position="87"/>
    </location>
</feature>
<feature type="transmembrane region" description="Helical" evidence="2">
    <location>
        <begin position="99"/>
        <end position="121"/>
    </location>
</feature>
<gene>
    <name evidence="3" type="ORF">N791_06970</name>
</gene>
<evidence type="ECO:0000256" key="1">
    <source>
        <dbReference type="SAM" id="MobiDB-lite"/>
    </source>
</evidence>
<feature type="transmembrane region" description="Helical" evidence="2">
    <location>
        <begin position="166"/>
        <end position="186"/>
    </location>
</feature>
<feature type="transmembrane region" description="Helical" evidence="2">
    <location>
        <begin position="127"/>
        <end position="145"/>
    </location>
</feature>
<reference evidence="3 4" key="1">
    <citation type="submission" date="2013-08" db="EMBL/GenBank/DDBJ databases">
        <title>Genomic analysis of Lysobacter defluvii.</title>
        <authorList>
            <person name="Wang Q."/>
            <person name="Wang G."/>
        </authorList>
    </citation>
    <scope>NUCLEOTIDE SEQUENCE [LARGE SCALE GENOMIC DNA]</scope>
    <source>
        <strain evidence="3 4">IMMIB APB-9</strain>
    </source>
</reference>
<keyword evidence="2" id="KW-0812">Transmembrane</keyword>
<dbReference type="EMBL" id="AVBH01000199">
    <property type="protein sequence ID" value="KGO97806.1"/>
    <property type="molecule type" value="Genomic_DNA"/>
</dbReference>
<evidence type="ECO:0008006" key="5">
    <source>
        <dbReference type="Google" id="ProtNLM"/>
    </source>
</evidence>
<dbReference type="eggNOG" id="ENOG5032RXD">
    <property type="taxonomic scope" value="Bacteria"/>
</dbReference>
<feature type="transmembrane region" description="Helical" evidence="2">
    <location>
        <begin position="41"/>
        <end position="61"/>
    </location>
</feature>
<comment type="caution">
    <text evidence="3">The sequence shown here is derived from an EMBL/GenBank/DDBJ whole genome shotgun (WGS) entry which is preliminary data.</text>
</comment>
<feature type="compositionally biased region" description="Low complexity" evidence="1">
    <location>
        <begin position="223"/>
        <end position="234"/>
    </location>
</feature>
<evidence type="ECO:0000256" key="2">
    <source>
        <dbReference type="SAM" id="Phobius"/>
    </source>
</evidence>
<dbReference type="STRING" id="1385515.GCA_000423325_02443"/>
<keyword evidence="2" id="KW-0472">Membrane</keyword>
<proteinExistence type="predicted"/>